<sequence length="167" mass="19435">MSYFSWKKENMQAHPLQTAGIVLFLIGRYIFAIFFLYGFWHKLVRGWLWTDKMYGFFTERLYAPPQLNDFQTLYLEQFAIPLALPIAWIVTIGELIIGVCLALGFATRANAAFALFLVLNFAAGGFYNLTLPPFMIYSVLMMLLPSSHWLGLDRQLHERHPESIWFK</sequence>
<evidence type="ECO:0000256" key="1">
    <source>
        <dbReference type="ARBA" id="ARBA00004141"/>
    </source>
</evidence>
<comment type="subcellular location">
    <subcellularLocation>
        <location evidence="1">Membrane</location>
        <topology evidence="1">Multi-pass membrane protein</topology>
    </subcellularLocation>
</comment>
<dbReference type="AlphaFoldDB" id="A0A124G6Q9"/>
<evidence type="ECO:0000256" key="3">
    <source>
        <dbReference type="ARBA" id="ARBA00022989"/>
    </source>
</evidence>
<gene>
    <name evidence="6" type="ORF">ASB62_08850</name>
</gene>
<name>A0A124G6Q9_CHLLI</name>
<evidence type="ECO:0000256" key="4">
    <source>
        <dbReference type="ARBA" id="ARBA00023136"/>
    </source>
</evidence>
<keyword evidence="3 5" id="KW-1133">Transmembrane helix</keyword>
<evidence type="ECO:0000256" key="5">
    <source>
        <dbReference type="SAM" id="Phobius"/>
    </source>
</evidence>
<dbReference type="Proteomes" id="UP000053937">
    <property type="component" value="Unassembled WGS sequence"/>
</dbReference>
<reference evidence="6 7" key="1">
    <citation type="submission" date="2015-10" db="EMBL/GenBank/DDBJ databases">
        <title>Draft Genome Sequence of Chlorobium limicola strain Frasassi Growing under Artificial Lighting in the Frasassi Cave System.</title>
        <authorList>
            <person name="Mansor M."/>
            <person name="Macalady J."/>
        </authorList>
    </citation>
    <scope>NUCLEOTIDE SEQUENCE [LARGE SCALE GENOMIC DNA]</scope>
    <source>
        <strain evidence="6 7">Frasassi</strain>
    </source>
</reference>
<dbReference type="GO" id="GO:0016020">
    <property type="term" value="C:membrane"/>
    <property type="evidence" value="ECO:0007669"/>
    <property type="project" value="UniProtKB-SubCell"/>
</dbReference>
<dbReference type="Pfam" id="PF07681">
    <property type="entry name" value="DoxX"/>
    <property type="match status" value="1"/>
</dbReference>
<keyword evidence="4 5" id="KW-0472">Membrane</keyword>
<protein>
    <submittedName>
        <fullName evidence="6">DoxX family protein</fullName>
    </submittedName>
</protein>
<accession>A0A124G6Q9</accession>
<organism evidence="6 7">
    <name type="scientific">Chlorobium limicola</name>
    <dbReference type="NCBI Taxonomy" id="1092"/>
    <lineage>
        <taxon>Bacteria</taxon>
        <taxon>Pseudomonadati</taxon>
        <taxon>Chlorobiota</taxon>
        <taxon>Chlorobiia</taxon>
        <taxon>Chlorobiales</taxon>
        <taxon>Chlorobiaceae</taxon>
        <taxon>Chlorobium/Pelodictyon group</taxon>
        <taxon>Chlorobium</taxon>
    </lineage>
</organism>
<feature type="transmembrane region" description="Helical" evidence="5">
    <location>
        <begin position="21"/>
        <end position="40"/>
    </location>
</feature>
<feature type="transmembrane region" description="Helical" evidence="5">
    <location>
        <begin position="111"/>
        <end position="128"/>
    </location>
</feature>
<evidence type="ECO:0000313" key="6">
    <source>
        <dbReference type="EMBL" id="KUL20456.1"/>
    </source>
</evidence>
<dbReference type="OrthoDB" id="594908at2"/>
<evidence type="ECO:0000256" key="2">
    <source>
        <dbReference type="ARBA" id="ARBA00022692"/>
    </source>
</evidence>
<evidence type="ECO:0000313" key="7">
    <source>
        <dbReference type="Proteomes" id="UP000053937"/>
    </source>
</evidence>
<dbReference type="InterPro" id="IPR032808">
    <property type="entry name" value="DoxX"/>
</dbReference>
<feature type="transmembrane region" description="Helical" evidence="5">
    <location>
        <begin position="78"/>
        <end position="104"/>
    </location>
</feature>
<proteinExistence type="predicted"/>
<keyword evidence="7" id="KW-1185">Reference proteome</keyword>
<dbReference type="EMBL" id="LMBR01000226">
    <property type="protein sequence ID" value="KUL20456.1"/>
    <property type="molecule type" value="Genomic_DNA"/>
</dbReference>
<comment type="caution">
    <text evidence="6">The sequence shown here is derived from an EMBL/GenBank/DDBJ whole genome shotgun (WGS) entry which is preliminary data.</text>
</comment>
<keyword evidence="2 5" id="KW-0812">Transmembrane</keyword>
<dbReference type="RefSeq" id="WP_059139532.1">
    <property type="nucleotide sequence ID" value="NZ_LMBR01000226.1"/>
</dbReference>